<reference evidence="11" key="1">
    <citation type="submission" date="2012-07" db="EMBL/GenBank/DDBJ databases">
        <title>Genome of the Chinese tree shrew, a rising model animal genetically related to primates.</title>
        <authorList>
            <person name="Zhang G."/>
            <person name="Fan Y."/>
            <person name="Yao Y."/>
            <person name="Huang Z."/>
        </authorList>
    </citation>
    <scope>NUCLEOTIDE SEQUENCE [LARGE SCALE GENOMIC DNA]</scope>
</reference>
<keyword evidence="6" id="KW-1015">Disulfide bond</keyword>
<keyword evidence="11" id="KW-1185">Reference proteome</keyword>
<gene>
    <name evidence="10" type="ORF">TREES_T100009467</name>
    <name evidence="9" type="ORF">TREES_T100009472</name>
</gene>
<evidence type="ECO:0000256" key="7">
    <source>
        <dbReference type="RuleBase" id="RU000436"/>
    </source>
</evidence>
<dbReference type="SMART" id="SM00076">
    <property type="entry name" value="IFabd"/>
    <property type="match status" value="1"/>
</dbReference>
<dbReference type="EMBL" id="KB364378">
    <property type="protein sequence ID" value="ELV12737.1"/>
    <property type="molecule type" value="Genomic_DNA"/>
</dbReference>
<feature type="chain" id="PRO_5007688163" evidence="8">
    <location>
        <begin position="24"/>
        <end position="187"/>
    </location>
</feature>
<dbReference type="GO" id="GO:0005615">
    <property type="term" value="C:extracellular space"/>
    <property type="evidence" value="ECO:0007669"/>
    <property type="project" value="UniProtKB-KW"/>
</dbReference>
<accession>L8Y906</accession>
<dbReference type="InParanoid" id="L8Y906"/>
<dbReference type="KEGG" id="tup:102475884"/>
<reference evidence="11" key="2">
    <citation type="journal article" date="2013" name="Nat. Commun.">
        <title>Genome of the Chinese tree shrew.</title>
        <authorList>
            <person name="Fan Y."/>
            <person name="Huang Z.Y."/>
            <person name="Cao C.C."/>
            <person name="Chen C.S."/>
            <person name="Chen Y.X."/>
            <person name="Fan D.D."/>
            <person name="He J."/>
            <person name="Hou H.L."/>
            <person name="Hu L."/>
            <person name="Hu X.T."/>
            <person name="Jiang X.T."/>
            <person name="Lai R."/>
            <person name="Lang Y.S."/>
            <person name="Liang B."/>
            <person name="Liao S.G."/>
            <person name="Mu D."/>
            <person name="Ma Y.Y."/>
            <person name="Niu Y.Y."/>
            <person name="Sun X.Q."/>
            <person name="Xia J.Q."/>
            <person name="Xiao J."/>
            <person name="Xiong Z.Q."/>
            <person name="Xu L."/>
            <person name="Yang L."/>
            <person name="Zhang Y."/>
            <person name="Zhao W."/>
            <person name="Zhao X.D."/>
            <person name="Zheng Y.T."/>
            <person name="Zhou J.M."/>
            <person name="Zhu Y.B."/>
            <person name="Zhang G.J."/>
            <person name="Wang J."/>
            <person name="Yao Y.G."/>
        </authorList>
    </citation>
    <scope>NUCLEOTIDE SEQUENCE [LARGE SCALE GENOMIC DNA]</scope>
</reference>
<comment type="similarity">
    <text evidence="2 7">Belongs to the alpha/beta interferon family.</text>
</comment>
<evidence type="ECO:0000256" key="4">
    <source>
        <dbReference type="ARBA" id="ARBA00022525"/>
    </source>
</evidence>
<dbReference type="EMBL" id="KB364378">
    <property type="protein sequence ID" value="ELV12738.1"/>
    <property type="molecule type" value="Genomic_DNA"/>
</dbReference>
<evidence type="ECO:0000313" key="11">
    <source>
        <dbReference type="Proteomes" id="UP000011518"/>
    </source>
</evidence>
<dbReference type="PROSITE" id="PS00252">
    <property type="entry name" value="INTERFERON_A_B_D"/>
    <property type="match status" value="1"/>
</dbReference>
<evidence type="ECO:0000313" key="9">
    <source>
        <dbReference type="EMBL" id="ELV12737.1"/>
    </source>
</evidence>
<dbReference type="KEGG" id="tup:102475482"/>
<dbReference type="SUPFAM" id="SSF47266">
    <property type="entry name" value="4-helical cytokines"/>
    <property type="match status" value="1"/>
</dbReference>
<dbReference type="InterPro" id="IPR000471">
    <property type="entry name" value="Interferon_alpha/beta/delta"/>
</dbReference>
<dbReference type="PANTHER" id="PTHR11691:SF36">
    <property type="entry name" value="IFN-CHI1"/>
    <property type="match status" value="1"/>
</dbReference>
<keyword evidence="3 7" id="KW-0202">Cytokine</keyword>
<feature type="signal peptide" evidence="8">
    <location>
        <begin position="1"/>
        <end position="23"/>
    </location>
</feature>
<dbReference type="FunCoup" id="L8Y906">
    <property type="interactions" value="769"/>
</dbReference>
<evidence type="ECO:0000256" key="8">
    <source>
        <dbReference type="SAM" id="SignalP"/>
    </source>
</evidence>
<sequence length="187" mass="20965">MALSVSSLMVMVMVFSGPIGSLSCDLPQSLDSGKQETLTALAQMGTISFLSCLKDRTDFKFPQEQLDGRQLQKTQALRVLHGMLQQIFNLFSSEGSSATWEEALLDKLLAGLHQQLEDLETCLVQGVGEEPSALETDSTTLALRGYFQGLHLYLEKKNFSDCAWEVVRVEIRKCFLFINKLIRKLRN</sequence>
<protein>
    <submittedName>
        <fullName evidence="9">Interferon omega-1</fullName>
    </submittedName>
</protein>
<evidence type="ECO:0000256" key="6">
    <source>
        <dbReference type="ARBA" id="ARBA00023157"/>
    </source>
</evidence>
<dbReference type="GO" id="GO:0051607">
    <property type="term" value="P:defense response to virus"/>
    <property type="evidence" value="ECO:0007669"/>
    <property type="project" value="UniProtKB-KW"/>
</dbReference>
<dbReference type="GO" id="GO:0005125">
    <property type="term" value="F:cytokine activity"/>
    <property type="evidence" value="ECO:0007669"/>
    <property type="project" value="UniProtKB-KW"/>
</dbReference>
<keyword evidence="8" id="KW-0732">Signal</keyword>
<evidence type="ECO:0000256" key="2">
    <source>
        <dbReference type="ARBA" id="ARBA00011033"/>
    </source>
</evidence>
<dbReference type="Proteomes" id="UP000011518">
    <property type="component" value="Unassembled WGS sequence"/>
</dbReference>
<evidence type="ECO:0000313" key="10">
    <source>
        <dbReference type="EMBL" id="ELV12738.1"/>
    </source>
</evidence>
<dbReference type="Pfam" id="PF00143">
    <property type="entry name" value="Interferon"/>
    <property type="match status" value="1"/>
</dbReference>
<dbReference type="eggNOG" id="ENOG502S65R">
    <property type="taxonomic scope" value="Eukaryota"/>
</dbReference>
<keyword evidence="4" id="KW-0964">Secreted</keyword>
<reference evidence="9" key="3">
    <citation type="journal article" date="2013" name="Nat. Commun.">
        <title>Genome of the Chinese tree shrew, a rising model animal genetically related to primates.</title>
        <authorList>
            <person name="Zhang G."/>
            <person name="Fan Y."/>
            <person name="Yao Y."/>
            <person name="Huang Z."/>
        </authorList>
    </citation>
    <scope>NUCLEOTIDE SEQUENCE</scope>
</reference>
<name>L8Y906_TUPCH</name>
<proteinExistence type="inferred from homology"/>
<dbReference type="PRINTS" id="PR00266">
    <property type="entry name" value="INTERFERONAB"/>
</dbReference>
<dbReference type="FunFam" id="1.20.1250.10:FF:000001">
    <property type="entry name" value="Interferon alpha"/>
    <property type="match status" value="1"/>
</dbReference>
<evidence type="ECO:0000256" key="5">
    <source>
        <dbReference type="ARBA" id="ARBA00023118"/>
    </source>
</evidence>
<dbReference type="CDD" id="cd00095">
    <property type="entry name" value="IFab"/>
    <property type="match status" value="1"/>
</dbReference>
<dbReference type="OrthoDB" id="9529410at2759"/>
<evidence type="ECO:0000256" key="3">
    <source>
        <dbReference type="ARBA" id="ARBA00022514"/>
    </source>
</evidence>
<dbReference type="GO" id="GO:0005126">
    <property type="term" value="F:cytokine receptor binding"/>
    <property type="evidence" value="ECO:0007669"/>
    <property type="project" value="InterPro"/>
</dbReference>
<dbReference type="STRING" id="246437.L8Y906"/>
<organism evidence="9 11">
    <name type="scientific">Tupaia chinensis</name>
    <name type="common">Chinese tree shrew</name>
    <name type="synonym">Tupaia belangeri chinensis</name>
    <dbReference type="NCBI Taxonomy" id="246437"/>
    <lineage>
        <taxon>Eukaryota</taxon>
        <taxon>Metazoa</taxon>
        <taxon>Chordata</taxon>
        <taxon>Craniata</taxon>
        <taxon>Vertebrata</taxon>
        <taxon>Euteleostomi</taxon>
        <taxon>Mammalia</taxon>
        <taxon>Eutheria</taxon>
        <taxon>Euarchontoglires</taxon>
        <taxon>Scandentia</taxon>
        <taxon>Tupaiidae</taxon>
        <taxon>Tupaia</taxon>
    </lineage>
</organism>
<dbReference type="InterPro" id="IPR009079">
    <property type="entry name" value="4_helix_cytokine-like_core"/>
</dbReference>
<comment type="subcellular location">
    <subcellularLocation>
        <location evidence="1">Secreted</location>
    </subcellularLocation>
</comment>
<dbReference type="Gene3D" id="1.20.1250.10">
    <property type="match status" value="1"/>
</dbReference>
<dbReference type="AlphaFoldDB" id="L8Y906"/>
<evidence type="ECO:0000256" key="1">
    <source>
        <dbReference type="ARBA" id="ARBA00004613"/>
    </source>
</evidence>
<dbReference type="PANTHER" id="PTHR11691">
    <property type="entry name" value="TYPE I INTERFERON"/>
    <property type="match status" value="1"/>
</dbReference>
<keyword evidence="5 7" id="KW-0051">Antiviral defense</keyword>